<dbReference type="PROSITE" id="PS51450">
    <property type="entry name" value="LRR"/>
    <property type="match status" value="5"/>
</dbReference>
<dbReference type="Gene3D" id="3.80.10.10">
    <property type="entry name" value="Ribonuclease Inhibitor"/>
    <property type="match status" value="4"/>
</dbReference>
<dbReference type="InterPro" id="IPR007110">
    <property type="entry name" value="Ig-like_dom"/>
</dbReference>
<keyword evidence="3 12" id="KW-0812">Transmembrane</keyword>
<dbReference type="InterPro" id="IPR001611">
    <property type="entry name" value="Leu-rich_rpt"/>
</dbReference>
<evidence type="ECO:0000256" key="7">
    <source>
        <dbReference type="ARBA" id="ARBA00023136"/>
    </source>
</evidence>
<protein>
    <submittedName>
        <fullName evidence="15">Leucine-rich repeats and immunoglobulin-like domains protein 2</fullName>
    </submittedName>
</protein>
<dbReference type="AlphaFoldDB" id="A0A7R8CH86"/>
<dbReference type="InterPro" id="IPR036179">
    <property type="entry name" value="Ig-like_dom_sf"/>
</dbReference>
<feature type="compositionally biased region" description="Low complexity" evidence="11">
    <location>
        <begin position="1049"/>
        <end position="1063"/>
    </location>
</feature>
<feature type="chain" id="PRO_5043725294" evidence="13">
    <location>
        <begin position="21"/>
        <end position="1142"/>
    </location>
</feature>
<dbReference type="CDD" id="cd00096">
    <property type="entry name" value="Ig"/>
    <property type="match status" value="1"/>
</dbReference>
<dbReference type="InterPro" id="IPR003598">
    <property type="entry name" value="Ig_sub2"/>
</dbReference>
<dbReference type="InterPro" id="IPR000483">
    <property type="entry name" value="Cys-rich_flank_reg_C"/>
</dbReference>
<evidence type="ECO:0000256" key="5">
    <source>
        <dbReference type="ARBA" id="ARBA00022737"/>
    </source>
</evidence>
<dbReference type="Gene3D" id="2.60.40.10">
    <property type="entry name" value="Immunoglobulins"/>
    <property type="match status" value="3"/>
</dbReference>
<comment type="subcellular location">
    <subcellularLocation>
        <location evidence="1">Membrane</location>
        <topology evidence="1">Single-pass membrane protein</topology>
    </subcellularLocation>
</comment>
<organism evidence="15 16">
    <name type="scientific">Lepeophtheirus salmonis</name>
    <name type="common">Salmon louse</name>
    <name type="synonym">Caligus salmonis</name>
    <dbReference type="NCBI Taxonomy" id="72036"/>
    <lineage>
        <taxon>Eukaryota</taxon>
        <taxon>Metazoa</taxon>
        <taxon>Ecdysozoa</taxon>
        <taxon>Arthropoda</taxon>
        <taxon>Crustacea</taxon>
        <taxon>Multicrustacea</taxon>
        <taxon>Hexanauplia</taxon>
        <taxon>Copepoda</taxon>
        <taxon>Siphonostomatoida</taxon>
        <taxon>Caligidae</taxon>
        <taxon>Lepeophtheirus</taxon>
    </lineage>
</organism>
<dbReference type="SMART" id="SM00082">
    <property type="entry name" value="LRRCT"/>
    <property type="match status" value="1"/>
</dbReference>
<keyword evidence="6 12" id="KW-1133">Transmembrane helix</keyword>
<dbReference type="PANTHER" id="PTHR24369">
    <property type="entry name" value="ANTIGEN BSP, PUTATIVE-RELATED"/>
    <property type="match status" value="1"/>
</dbReference>
<feature type="domain" description="Ig-like" evidence="14">
    <location>
        <begin position="464"/>
        <end position="571"/>
    </location>
</feature>
<feature type="transmembrane region" description="Helical" evidence="12">
    <location>
        <begin position="796"/>
        <end position="817"/>
    </location>
</feature>
<proteinExistence type="predicted"/>
<name>A0A7R8CH86_LEPSM</name>
<feature type="compositionally biased region" description="Low complexity" evidence="11">
    <location>
        <begin position="1008"/>
        <end position="1026"/>
    </location>
</feature>
<dbReference type="PANTHER" id="PTHR24369:SF210">
    <property type="entry name" value="CHAOPTIN-RELATED"/>
    <property type="match status" value="1"/>
</dbReference>
<evidence type="ECO:0000256" key="9">
    <source>
        <dbReference type="ARBA" id="ARBA00023180"/>
    </source>
</evidence>
<feature type="region of interest" description="Disordered" evidence="11">
    <location>
        <begin position="965"/>
        <end position="984"/>
    </location>
</feature>
<dbReference type="Pfam" id="PF07679">
    <property type="entry name" value="I-set"/>
    <property type="match status" value="2"/>
</dbReference>
<dbReference type="InterPro" id="IPR003591">
    <property type="entry name" value="Leu-rich_rpt_typical-subtyp"/>
</dbReference>
<gene>
    <name evidence="15" type="ORF">LSAA_436</name>
</gene>
<dbReference type="SUPFAM" id="SSF52058">
    <property type="entry name" value="L domain-like"/>
    <property type="match status" value="1"/>
</dbReference>
<dbReference type="FunFam" id="2.60.40.10:FF:000161">
    <property type="entry name" value="Leucine rich repeats and immunoglobulin like domains 2"/>
    <property type="match status" value="1"/>
</dbReference>
<dbReference type="SUPFAM" id="SSF48726">
    <property type="entry name" value="Immunoglobulin"/>
    <property type="match status" value="3"/>
</dbReference>
<evidence type="ECO:0000259" key="14">
    <source>
        <dbReference type="PROSITE" id="PS50835"/>
    </source>
</evidence>
<reference evidence="15" key="1">
    <citation type="submission" date="2021-02" db="EMBL/GenBank/DDBJ databases">
        <authorList>
            <person name="Bekaert M."/>
        </authorList>
    </citation>
    <scope>NUCLEOTIDE SEQUENCE</scope>
    <source>
        <strain evidence="15">IoA-00</strain>
    </source>
</reference>
<evidence type="ECO:0000256" key="13">
    <source>
        <dbReference type="SAM" id="SignalP"/>
    </source>
</evidence>
<dbReference type="EMBL" id="HG994580">
    <property type="protein sequence ID" value="CAF2783276.1"/>
    <property type="molecule type" value="Genomic_DNA"/>
</dbReference>
<evidence type="ECO:0000313" key="16">
    <source>
        <dbReference type="Proteomes" id="UP000675881"/>
    </source>
</evidence>
<dbReference type="FunFam" id="3.80.10.10:FF:000023">
    <property type="entry name" value="Leucine rich repeats and immunoglobulin like domains 3"/>
    <property type="match status" value="1"/>
</dbReference>
<feature type="signal peptide" evidence="13">
    <location>
        <begin position="1"/>
        <end position="20"/>
    </location>
</feature>
<dbReference type="GO" id="GO:0005886">
    <property type="term" value="C:plasma membrane"/>
    <property type="evidence" value="ECO:0007669"/>
    <property type="project" value="TreeGrafter"/>
</dbReference>
<feature type="domain" description="Ig-like" evidence="14">
    <location>
        <begin position="576"/>
        <end position="682"/>
    </location>
</feature>
<dbReference type="SMART" id="SM00369">
    <property type="entry name" value="LRR_TYP"/>
    <property type="match status" value="12"/>
</dbReference>
<feature type="region of interest" description="Disordered" evidence="11">
    <location>
        <begin position="898"/>
        <end position="942"/>
    </location>
</feature>
<evidence type="ECO:0000256" key="3">
    <source>
        <dbReference type="ARBA" id="ARBA00022692"/>
    </source>
</evidence>
<dbReference type="InterPro" id="IPR032675">
    <property type="entry name" value="LRR_dom_sf"/>
</dbReference>
<dbReference type="OrthoDB" id="5917255at2759"/>
<dbReference type="InterPro" id="IPR003599">
    <property type="entry name" value="Ig_sub"/>
</dbReference>
<evidence type="ECO:0000256" key="10">
    <source>
        <dbReference type="ARBA" id="ARBA00023319"/>
    </source>
</evidence>
<keyword evidence="5" id="KW-0677">Repeat</keyword>
<keyword evidence="7 12" id="KW-0472">Membrane</keyword>
<keyword evidence="8" id="KW-1015">Disulfide bond</keyword>
<evidence type="ECO:0000256" key="11">
    <source>
        <dbReference type="SAM" id="MobiDB-lite"/>
    </source>
</evidence>
<dbReference type="InterPro" id="IPR013783">
    <property type="entry name" value="Ig-like_fold"/>
</dbReference>
<feature type="compositionally biased region" description="Basic and acidic residues" evidence="11">
    <location>
        <begin position="904"/>
        <end position="935"/>
    </location>
</feature>
<accession>A0A7R8CH86</accession>
<keyword evidence="16" id="KW-1185">Reference proteome</keyword>
<evidence type="ECO:0000256" key="4">
    <source>
        <dbReference type="ARBA" id="ARBA00022729"/>
    </source>
</evidence>
<feature type="region of interest" description="Disordered" evidence="11">
    <location>
        <begin position="1006"/>
        <end position="1070"/>
    </location>
</feature>
<dbReference type="SMART" id="SM00409">
    <property type="entry name" value="IG"/>
    <property type="match status" value="3"/>
</dbReference>
<dbReference type="SMART" id="SM00365">
    <property type="entry name" value="LRR_SD22"/>
    <property type="match status" value="6"/>
</dbReference>
<evidence type="ECO:0000256" key="8">
    <source>
        <dbReference type="ARBA" id="ARBA00023157"/>
    </source>
</evidence>
<feature type="region of interest" description="Disordered" evidence="11">
    <location>
        <begin position="1090"/>
        <end position="1142"/>
    </location>
</feature>
<dbReference type="FunFam" id="2.60.40.10:FF:000032">
    <property type="entry name" value="palladin isoform X1"/>
    <property type="match status" value="1"/>
</dbReference>
<dbReference type="InterPro" id="IPR050541">
    <property type="entry name" value="LRR_TM_domain-containing"/>
</dbReference>
<evidence type="ECO:0000313" key="15">
    <source>
        <dbReference type="EMBL" id="CAF2783276.1"/>
    </source>
</evidence>
<dbReference type="SMART" id="SM00408">
    <property type="entry name" value="IGc2"/>
    <property type="match status" value="3"/>
</dbReference>
<keyword evidence="10" id="KW-0393">Immunoglobulin domain</keyword>
<feature type="domain" description="Ig-like" evidence="14">
    <location>
        <begin position="687"/>
        <end position="773"/>
    </location>
</feature>
<feature type="compositionally biased region" description="Low complexity" evidence="11">
    <location>
        <begin position="1093"/>
        <end position="1103"/>
    </location>
</feature>
<dbReference type="Pfam" id="PF13927">
    <property type="entry name" value="Ig_3"/>
    <property type="match status" value="1"/>
</dbReference>
<evidence type="ECO:0000256" key="6">
    <source>
        <dbReference type="ARBA" id="ARBA00022989"/>
    </source>
</evidence>
<feature type="compositionally biased region" description="Low complexity" evidence="11">
    <location>
        <begin position="1118"/>
        <end position="1131"/>
    </location>
</feature>
<sequence>MQLALVVLCALFYGIPGVSSTNFESGSSLCTIKAGINAAPQSLDCSHLRLSSIPEGLAQQEGQKNEIRALKTDPFPFPRLENLDLRSNNISTLKDLHFNLFPHLKVLNLAKNRILYLTPNVFQYLTLLQTLNLRSNSLVQIQKGSLYGLNHLRELLLSRNSLVALPKGLFFDSVPSLKFLDLSKNRFEKIEGLSFHGLKELLTLKLKKNSVEYLSDGAFFGLEKIRHLYLDRNGIQSVEKGWLYGLRTLETLSLSHNKIDYIAEDAWEFLGVLRELNLKSNLLQLLERDSLRSLPSLTELYLQDNLISHIDDSSSGSVFEEVPLIQILSLDGNSLSHTIEDSDSPFQGLSHLRKLTLSRNKIKSIGELGFKGGLNSLEEIDLRANIISTIHEKSIKHLNKLKALKIDSKSFLCDCYLRWLPEFINLTHVMGFNQAVCAHPSSLKGRRVISVPIEYFTCEDFPKPYILQQPETQITLKGHNLSLFCRAASTSPVDMTFLWKFDSEVIPTEPCTPQKTLSYCSDNTAHSFDGKGREITSELRLKNLTYDDAGRYQCIVSNAYGATYSDRANITVYVYPTFLITPEDVVVKGGNSATLKCAAEGVPAPKVSWKKDHGNDFPAARERRIERARIITPSSSTSSDDFSSRVSVNSLVIHNIKAVDMGIYTCTARNPAGEVSWNITLSVLEIPGFIKPMEDKSTKEGETAVIDCSAKGSPRPNFVWTKDGKKFEPTERHFFAANNQLLIIVKVELSDSGRYECKIENQLGSASHSSNLKVLLATANLPEKDSDSDGSTKMNIIIIAIICCVIGTSLIWIFVIYRVRKNRCMNESQNPSSNSCANRARIFRECYELDGERRVVPIRNRQERVRRQLMFPSRGDILLTSSSLNASHHSFATSSFGASALNTPKKEGTGEKEFEKDSGTGESKKSNENIEKGEESSAPPSLDFVHLPLLRPILENKLVARGGGDSDLFESHTEQQQEGGGESVMNLSDCELADIPFVDDSSVEEDLYYSSSSPSKSYSKTTNNNPDSSGSIIDPGLSPSPLKLSELDSSSAATTSNSATTSPLTPPTNERAFKVYTPFKLRNYLTVATHPPSSSSQEVLFSSEPPPVEFRKGKKDLQSSSDAQYSSSYSSFDPCLKGGGVL</sequence>
<dbReference type="InterPro" id="IPR013098">
    <property type="entry name" value="Ig_I-set"/>
</dbReference>
<evidence type="ECO:0000256" key="1">
    <source>
        <dbReference type="ARBA" id="ARBA00004167"/>
    </source>
</evidence>
<dbReference type="Proteomes" id="UP000675881">
    <property type="component" value="Chromosome 1"/>
</dbReference>
<dbReference type="PROSITE" id="PS50835">
    <property type="entry name" value="IG_LIKE"/>
    <property type="match status" value="3"/>
</dbReference>
<dbReference type="Pfam" id="PF13855">
    <property type="entry name" value="LRR_8"/>
    <property type="match status" value="4"/>
</dbReference>
<keyword evidence="2" id="KW-0433">Leucine-rich repeat</keyword>
<keyword evidence="9" id="KW-0325">Glycoprotein</keyword>
<dbReference type="FunFam" id="3.80.10.10:FF:001164">
    <property type="entry name" value="GH01279p"/>
    <property type="match status" value="1"/>
</dbReference>
<evidence type="ECO:0000256" key="2">
    <source>
        <dbReference type="ARBA" id="ARBA00022614"/>
    </source>
</evidence>
<evidence type="ECO:0000256" key="12">
    <source>
        <dbReference type="SAM" id="Phobius"/>
    </source>
</evidence>
<keyword evidence="4 13" id="KW-0732">Signal</keyword>